<keyword evidence="3" id="KW-1185">Reference proteome</keyword>
<gene>
    <name evidence="2" type="ORF">KGA66_23465</name>
</gene>
<feature type="compositionally biased region" description="Basic and acidic residues" evidence="1">
    <location>
        <begin position="492"/>
        <end position="507"/>
    </location>
</feature>
<dbReference type="RefSeq" id="WP_211470692.1">
    <property type="nucleotide sequence ID" value="NZ_JAGSXH010000115.1"/>
</dbReference>
<reference evidence="2" key="1">
    <citation type="submission" date="2021-04" db="EMBL/GenBank/DDBJ databases">
        <title>Genome based classification of Actinospica acidithermotolerans sp. nov., an actinobacterium isolated from an Indonesian hot spring.</title>
        <authorList>
            <person name="Kusuma A.B."/>
            <person name="Putra K.E."/>
            <person name="Nafisah S."/>
            <person name="Loh J."/>
            <person name="Nouioui I."/>
            <person name="Goodfellow M."/>
        </authorList>
    </citation>
    <scope>NUCLEOTIDE SEQUENCE</scope>
    <source>
        <strain evidence="2">DSM 45618</strain>
    </source>
</reference>
<comment type="caution">
    <text evidence="2">The sequence shown here is derived from an EMBL/GenBank/DDBJ whole genome shotgun (WGS) entry which is preliminary data.</text>
</comment>
<dbReference type="Proteomes" id="UP000677913">
    <property type="component" value="Unassembled WGS sequence"/>
</dbReference>
<dbReference type="AlphaFoldDB" id="A0A8J8BE60"/>
<name>A0A8J8BE60_9ACTN</name>
<evidence type="ECO:0000313" key="2">
    <source>
        <dbReference type="EMBL" id="MBS2966023.1"/>
    </source>
</evidence>
<sequence>MTEATFEDFLDLAADRLDRATLAVADGTTVGAATCAALSAVTRSLIALSTRYGLLPSGIPAAAWQPAVVERLTAADRAFRRHGRPDASPSAADAKISDAARLLTVAQDLLATHLTTPDPPRQFARTPQGEQLLDAPVRDHLLRRAAAIADQLAALTRIVLSVDDLTRRRPHLEQAYRPRGKDLALAASELADAAAQCPAPTTARLELLPAPVLATSVTYPSPDEDPVHAAEQTRDALRRIATAAYQAAHALRSGEYPPQHTAGDLYQTATHLAVAHTIAAELLTRISPHLPAHAEWNWAEAAARLRASGAAWLRLRRAWGQTVSVPDSGPRSPLTVQATSLVIRLGRLAYDDPAWSPHAGPGHPRGLGELLVPDVLDALCVTISALPCEAAVIAANHARLITDGVLDLHSPDRAHRPDSEGRRFFPLQPAQRAELAVSYRDAASASKTAAADLADLGRGYRTLKEVVVTFASRRTARPSPERMHRQAHQKPRQQERPDGERPIIPKR</sequence>
<proteinExistence type="predicted"/>
<organism evidence="2 3">
    <name type="scientific">Actinocrinis puniceicyclus</name>
    <dbReference type="NCBI Taxonomy" id="977794"/>
    <lineage>
        <taxon>Bacteria</taxon>
        <taxon>Bacillati</taxon>
        <taxon>Actinomycetota</taxon>
        <taxon>Actinomycetes</taxon>
        <taxon>Catenulisporales</taxon>
        <taxon>Actinospicaceae</taxon>
        <taxon>Actinocrinis</taxon>
    </lineage>
</organism>
<protein>
    <submittedName>
        <fullName evidence="2">Uncharacterized protein</fullName>
    </submittedName>
</protein>
<dbReference type="EMBL" id="JAGSXH010000115">
    <property type="protein sequence ID" value="MBS2966023.1"/>
    <property type="molecule type" value="Genomic_DNA"/>
</dbReference>
<accession>A0A8J8BE60</accession>
<evidence type="ECO:0000256" key="1">
    <source>
        <dbReference type="SAM" id="MobiDB-lite"/>
    </source>
</evidence>
<feature type="region of interest" description="Disordered" evidence="1">
    <location>
        <begin position="471"/>
        <end position="507"/>
    </location>
</feature>
<evidence type="ECO:0000313" key="3">
    <source>
        <dbReference type="Proteomes" id="UP000677913"/>
    </source>
</evidence>